<gene>
    <name evidence="4" type="ORF">TRIADDRAFT_63871</name>
</gene>
<dbReference type="InterPro" id="IPR036318">
    <property type="entry name" value="FAD-bd_PCMH-like_sf"/>
</dbReference>
<dbReference type="GeneID" id="6752788"/>
<dbReference type="eggNOG" id="KOG4730">
    <property type="taxonomic scope" value="Eukaryota"/>
</dbReference>
<dbReference type="PANTHER" id="PTHR43762">
    <property type="entry name" value="L-GULONOLACTONE OXIDASE"/>
    <property type="match status" value="1"/>
</dbReference>
<dbReference type="InterPro" id="IPR016169">
    <property type="entry name" value="FAD-bd_PCMH_sub2"/>
</dbReference>
<dbReference type="PhylomeDB" id="B3RVQ5"/>
<evidence type="ECO:0000313" key="4">
    <source>
        <dbReference type="EMBL" id="EDV26036.1"/>
    </source>
</evidence>
<dbReference type="GO" id="GO:0003885">
    <property type="term" value="F:D-arabinono-1,4-lactone oxidase activity"/>
    <property type="evidence" value="ECO:0007669"/>
    <property type="project" value="InterPro"/>
</dbReference>
<keyword evidence="5" id="KW-1185">Reference proteome</keyword>
<dbReference type="Gene3D" id="3.30.465.10">
    <property type="match status" value="1"/>
</dbReference>
<dbReference type="KEGG" id="tad:TRIADDRAFT_63871"/>
<dbReference type="Pfam" id="PF01565">
    <property type="entry name" value="FAD_binding_4"/>
    <property type="match status" value="1"/>
</dbReference>
<reference evidence="4 5" key="1">
    <citation type="journal article" date="2008" name="Nature">
        <title>The Trichoplax genome and the nature of placozoans.</title>
        <authorList>
            <person name="Srivastava M."/>
            <person name="Begovic E."/>
            <person name="Chapman J."/>
            <person name="Putnam N.H."/>
            <person name="Hellsten U."/>
            <person name="Kawashima T."/>
            <person name="Kuo A."/>
            <person name="Mitros T."/>
            <person name="Salamov A."/>
            <person name="Carpenter M.L."/>
            <person name="Signorovitch A.Y."/>
            <person name="Moreno M.A."/>
            <person name="Kamm K."/>
            <person name="Grimwood J."/>
            <person name="Schmutz J."/>
            <person name="Shapiro H."/>
            <person name="Grigoriev I.V."/>
            <person name="Buss L.W."/>
            <person name="Schierwater B."/>
            <person name="Dellaporta S.L."/>
            <person name="Rokhsar D.S."/>
        </authorList>
    </citation>
    <scope>NUCLEOTIDE SEQUENCE [LARGE SCALE GENOMIC DNA]</scope>
    <source>
        <strain evidence="4 5">Grell-BS-1999</strain>
    </source>
</reference>
<dbReference type="InterPro" id="IPR007173">
    <property type="entry name" value="ALO_C"/>
</dbReference>
<dbReference type="Pfam" id="PF04030">
    <property type="entry name" value="ALO"/>
    <property type="match status" value="1"/>
</dbReference>
<dbReference type="EMBL" id="DS985244">
    <property type="protein sequence ID" value="EDV26036.1"/>
    <property type="molecule type" value="Genomic_DNA"/>
</dbReference>
<protein>
    <recommendedName>
        <fullName evidence="3">FAD-binding PCMH-type domain-containing protein</fullName>
    </recommendedName>
</protein>
<proteinExistence type="predicted"/>
<feature type="region of interest" description="Disordered" evidence="2">
    <location>
        <begin position="601"/>
        <end position="639"/>
    </location>
</feature>
<dbReference type="PANTHER" id="PTHR43762:SF1">
    <property type="entry name" value="D-ARABINONO-1,4-LACTONE OXIDASE"/>
    <property type="match status" value="1"/>
</dbReference>
<dbReference type="InterPro" id="IPR016166">
    <property type="entry name" value="FAD-bd_PCMH"/>
</dbReference>
<dbReference type="RefSeq" id="XP_002112069.1">
    <property type="nucleotide sequence ID" value="XM_002112033.1"/>
</dbReference>
<keyword evidence="1" id="KW-0560">Oxidoreductase</keyword>
<dbReference type="InParanoid" id="B3RVQ5"/>
<dbReference type="Proteomes" id="UP000009022">
    <property type="component" value="Unassembled WGS sequence"/>
</dbReference>
<feature type="domain" description="FAD-binding PCMH-type" evidence="3">
    <location>
        <begin position="70"/>
        <end position="268"/>
    </location>
</feature>
<dbReference type="CTD" id="6752788"/>
<dbReference type="InterPro" id="IPR006094">
    <property type="entry name" value="Oxid_FAD_bind_N"/>
</dbReference>
<dbReference type="AlphaFoldDB" id="B3RVQ5"/>
<dbReference type="OrthoDB" id="610608at2759"/>
<evidence type="ECO:0000256" key="1">
    <source>
        <dbReference type="ARBA" id="ARBA00023002"/>
    </source>
</evidence>
<dbReference type="InterPro" id="IPR010031">
    <property type="entry name" value="FAD_lactone_oxidase-like"/>
</dbReference>
<organism evidence="4 5">
    <name type="scientific">Trichoplax adhaerens</name>
    <name type="common">Trichoplax reptans</name>
    <dbReference type="NCBI Taxonomy" id="10228"/>
    <lineage>
        <taxon>Eukaryota</taxon>
        <taxon>Metazoa</taxon>
        <taxon>Placozoa</taxon>
        <taxon>Uniplacotomia</taxon>
        <taxon>Trichoplacea</taxon>
        <taxon>Trichoplacidae</taxon>
        <taxon>Trichoplax</taxon>
    </lineage>
</organism>
<feature type="compositionally biased region" description="Basic and acidic residues" evidence="2">
    <location>
        <begin position="604"/>
        <end position="617"/>
    </location>
</feature>
<dbReference type="GO" id="GO:0016020">
    <property type="term" value="C:membrane"/>
    <property type="evidence" value="ECO:0007669"/>
    <property type="project" value="InterPro"/>
</dbReference>
<dbReference type="GO" id="GO:0071949">
    <property type="term" value="F:FAD binding"/>
    <property type="evidence" value="ECO:0007669"/>
    <property type="project" value="InterPro"/>
</dbReference>
<accession>B3RVQ5</accession>
<dbReference type="OMA" id="CMGNYAG"/>
<dbReference type="GO" id="GO:0016491">
    <property type="term" value="F:oxidoreductase activity"/>
    <property type="evidence" value="ECO:0000318"/>
    <property type="project" value="GO_Central"/>
</dbReference>
<evidence type="ECO:0000256" key="2">
    <source>
        <dbReference type="SAM" id="MobiDB-lite"/>
    </source>
</evidence>
<dbReference type="SUPFAM" id="SSF56176">
    <property type="entry name" value="FAD-binding/transporter-associated domain-like"/>
    <property type="match status" value="1"/>
</dbReference>
<name>B3RVQ5_TRIAD</name>
<dbReference type="Gene3D" id="3.30.70.2520">
    <property type="match status" value="1"/>
</dbReference>
<dbReference type="PROSITE" id="PS51387">
    <property type="entry name" value="FAD_PCMH"/>
    <property type="match status" value="1"/>
</dbReference>
<evidence type="ECO:0000259" key="3">
    <source>
        <dbReference type="PROSITE" id="PS51387"/>
    </source>
</evidence>
<evidence type="ECO:0000313" key="5">
    <source>
        <dbReference type="Proteomes" id="UP000009022"/>
    </source>
</evidence>
<sequence>MGGITHSSLVCCCGLRRNNQCCYPCSACCNNFKDKAPFYNFDGSEAVDPLVCVFKPSKNLIRRNFVPGIVIDNATLRRGLGPVEQLTYLCKYAQDNHFKVKAVGKGMSWNKITSTRDILVVMTSLNRILTPRNKSKGDDSREIEVEGGMLMKKFVRALDKKYGLALPVVGSFLGQTVAGALSTATHGSGYHAQTMSAYVVAVRLIIGGGIQVIIRGGNESIHQCQQRLSQVTFGEILEINSDEVLKSVSVSLGAMGIIYSVTFACIPTFRLKEARIELDMPVQPDQPFRVPENFENLYRGPKDTYFSFFINQTPRTDPETGFAHDAVYLQSHKTKKSPTCGGCCHACCAWWCLPGGRGCSDSCCCQGDIAASAVLGCIRNNPHCATKFNTCVLDSMTRSYPFHASYYKVLEISKGRTHVRTAEFAIPIDVMEKALQDIFQITAKYKSLYVEHQILPLYCRLVKSDDLPLSPANKHRPDGTTVEHYMYIELPFLPGTYGVENYLELIENTLVQKYKARPHWGKNHNLQYATIKALYPGLETWEKVYRMFNPDKIFDNDFTVRCGFCTSEDYAYIDTTTPMVACPTQSIDMKMVSTDEVVDLENNDNIKSDKEMEDKGPDVTNSKVDTEKSTDDNLTTVQN</sequence>
<dbReference type="HOGENOM" id="CLU_003896_2_0_1"/>
<dbReference type="STRING" id="10228.B3RVQ5"/>